<dbReference type="RefSeq" id="WP_013627819.1">
    <property type="nucleotide sequence ID" value="NC_015174.1"/>
</dbReference>
<dbReference type="Gene3D" id="1.10.3230.30">
    <property type="entry name" value="Phage gp6-like head-tail connector protein"/>
    <property type="match status" value="1"/>
</dbReference>
<dbReference type="EMBL" id="CP002546">
    <property type="protein sequence ID" value="ADY59091.1"/>
    <property type="molecule type" value="Genomic_DNA"/>
</dbReference>
<evidence type="ECO:0008006" key="3">
    <source>
        <dbReference type="Google" id="ProtNLM"/>
    </source>
</evidence>
<reference evidence="2" key="1">
    <citation type="submission" date="2011-02" db="EMBL/GenBank/DDBJ databases">
        <title>The complete genome of Planctomyces brasiliensis DSM 5305.</title>
        <authorList>
            <person name="Lucas S."/>
            <person name="Copeland A."/>
            <person name="Lapidus A."/>
            <person name="Bruce D."/>
            <person name="Goodwin L."/>
            <person name="Pitluck S."/>
            <person name="Kyrpides N."/>
            <person name="Mavromatis K."/>
            <person name="Pagani I."/>
            <person name="Ivanova N."/>
            <person name="Ovchinnikova G."/>
            <person name="Lu M."/>
            <person name="Detter J.C."/>
            <person name="Han C."/>
            <person name="Land M."/>
            <person name="Hauser L."/>
            <person name="Markowitz V."/>
            <person name="Cheng J.-F."/>
            <person name="Hugenholtz P."/>
            <person name="Woyke T."/>
            <person name="Wu D."/>
            <person name="Tindall B."/>
            <person name="Pomrenke H.G."/>
            <person name="Brambilla E."/>
            <person name="Klenk H.-P."/>
            <person name="Eisen J.A."/>
        </authorList>
    </citation>
    <scope>NUCLEOTIDE SEQUENCE [LARGE SCALE GENOMIC DNA]</scope>
    <source>
        <strain evidence="2">ATCC 49424 / DSM 5305 / JCM 21570 / NBRC 103401 / IFAM 1448</strain>
    </source>
</reference>
<dbReference type="Pfam" id="PF05135">
    <property type="entry name" value="Phage_connect_1"/>
    <property type="match status" value="1"/>
</dbReference>
<dbReference type="OrthoDB" id="283099at2"/>
<dbReference type="InterPro" id="IPR021146">
    <property type="entry name" value="Phage_gp6-like_head-tail"/>
</dbReference>
<keyword evidence="2" id="KW-1185">Reference proteome</keyword>
<dbReference type="NCBIfam" id="TIGR01560">
    <property type="entry name" value="put_DNA_pack"/>
    <property type="match status" value="1"/>
</dbReference>
<dbReference type="STRING" id="756272.Plabr_1480"/>
<dbReference type="AlphaFoldDB" id="F0SQR1"/>
<protein>
    <recommendedName>
        <fullName evidence="3">Phage gp6-like head-tail connector protein</fullName>
    </recommendedName>
</protein>
<evidence type="ECO:0000313" key="2">
    <source>
        <dbReference type="Proteomes" id="UP000006860"/>
    </source>
</evidence>
<evidence type="ECO:0000313" key="1">
    <source>
        <dbReference type="EMBL" id="ADY59091.1"/>
    </source>
</evidence>
<proteinExistence type="predicted"/>
<gene>
    <name evidence="1" type="ordered locus">Plabr_1480</name>
</gene>
<dbReference type="KEGG" id="pbs:Plabr_1480"/>
<dbReference type="CDD" id="cd08054">
    <property type="entry name" value="gp6"/>
    <property type="match status" value="1"/>
</dbReference>
<accession>F0SQR1</accession>
<dbReference type="InterPro" id="IPR006450">
    <property type="entry name" value="Phage_HK97_gp6-like"/>
</dbReference>
<dbReference type="HOGENOM" id="CLU_085951_0_1_0"/>
<organism evidence="1 2">
    <name type="scientific">Rubinisphaera brasiliensis (strain ATCC 49424 / DSM 5305 / JCM 21570 / IAM 15109 / NBRC 103401 / IFAM 1448)</name>
    <name type="common">Planctomyces brasiliensis</name>
    <dbReference type="NCBI Taxonomy" id="756272"/>
    <lineage>
        <taxon>Bacteria</taxon>
        <taxon>Pseudomonadati</taxon>
        <taxon>Planctomycetota</taxon>
        <taxon>Planctomycetia</taxon>
        <taxon>Planctomycetales</taxon>
        <taxon>Planctomycetaceae</taxon>
        <taxon>Rubinisphaera</taxon>
    </lineage>
</organism>
<name>F0SQR1_RUBBR</name>
<sequence length="176" mass="19763">MNLTRLVAPDMPVTLAEVKTHCRISHDAEDDYLSLLLGAAHTYCEHYCQRSFGEQTLLGQFRDFPNQLPFPPAVSVNSVKYYSNDVLITMSSADYRLDLSMPSRVVIDNVPTVDSRPDAVQIEWISGKDASENMKLASLIMVAHWHRLKEPVVLGSVSNVPFSAHALLDREKWGAY</sequence>
<dbReference type="Proteomes" id="UP000006860">
    <property type="component" value="Chromosome"/>
</dbReference>